<dbReference type="AlphaFoldDB" id="A0A6P8H195"/>
<evidence type="ECO:0000313" key="3">
    <source>
        <dbReference type="RefSeq" id="XP_031549443.1"/>
    </source>
</evidence>
<name>A0A6P8H195_ACTTE</name>
<gene>
    <name evidence="3" type="primary">LOC116286981</name>
</gene>
<sequence>MRDLQASISQLRRFEFELPGKSVNKRRKEVRVSSSAPRSYSRTAHQTKTKSACSAKSTSLTHKCISIGDITNSKDSQHILVGSALRRPHATGYSTMDYQTMPDVGKSPRQPYRPQTASTVYAYANRPVSAAEAGMKHGRQTKSSLLRKKSSSCESLSSVSSSESLSRTTLSANTKKRLCKIREDYRPFKGGHLYQPIPPNGESLHSFLIGARYNNTRFIDSKTLSKLGVYIPKADLKTFFVKENNWMKQSYDNADDIYDDNELNMVAVIDEGSGDLQSHPNNEAIENPVDTENKAVNTDPHYLSIDRWHSAEWYTDRKPTSQKAPRAHTAPSRFKPINTFYYDYNSGKKYKCRT</sequence>
<evidence type="ECO:0000256" key="1">
    <source>
        <dbReference type="SAM" id="MobiDB-lite"/>
    </source>
</evidence>
<dbReference type="Proteomes" id="UP000515163">
    <property type="component" value="Unplaced"/>
</dbReference>
<organism evidence="2 3">
    <name type="scientific">Actinia tenebrosa</name>
    <name type="common">Australian red waratah sea anemone</name>
    <dbReference type="NCBI Taxonomy" id="6105"/>
    <lineage>
        <taxon>Eukaryota</taxon>
        <taxon>Metazoa</taxon>
        <taxon>Cnidaria</taxon>
        <taxon>Anthozoa</taxon>
        <taxon>Hexacorallia</taxon>
        <taxon>Actiniaria</taxon>
        <taxon>Actiniidae</taxon>
        <taxon>Actinia</taxon>
    </lineage>
</organism>
<evidence type="ECO:0000313" key="2">
    <source>
        <dbReference type="Proteomes" id="UP000515163"/>
    </source>
</evidence>
<dbReference type="InParanoid" id="A0A6P8H195"/>
<proteinExistence type="predicted"/>
<reference evidence="3" key="1">
    <citation type="submission" date="2025-08" db="UniProtKB">
        <authorList>
            <consortium name="RefSeq"/>
        </authorList>
    </citation>
    <scope>IDENTIFICATION</scope>
    <source>
        <tissue evidence="3">Tentacle</tissue>
    </source>
</reference>
<feature type="region of interest" description="Disordered" evidence="1">
    <location>
        <begin position="25"/>
        <end position="51"/>
    </location>
</feature>
<dbReference type="KEGG" id="aten:116286981"/>
<protein>
    <submittedName>
        <fullName evidence="3">Uncharacterized protein LOC116286981</fullName>
    </submittedName>
</protein>
<accession>A0A6P8H195</accession>
<keyword evidence="2" id="KW-1185">Reference proteome</keyword>
<dbReference type="RefSeq" id="XP_031549443.1">
    <property type="nucleotide sequence ID" value="XM_031693583.1"/>
</dbReference>
<feature type="compositionally biased region" description="Polar residues" evidence="1">
    <location>
        <begin position="32"/>
        <end position="46"/>
    </location>
</feature>
<dbReference type="GeneID" id="116286981"/>
<dbReference type="OrthoDB" id="10039170at2759"/>